<gene>
    <name evidence="5" type="ORF">A1359_11540</name>
</gene>
<dbReference type="STRING" id="980561.A1359_11540"/>
<dbReference type="InterPro" id="IPR000595">
    <property type="entry name" value="cNMP-bd_dom"/>
</dbReference>
<evidence type="ECO:0000256" key="1">
    <source>
        <dbReference type="ARBA" id="ARBA00023015"/>
    </source>
</evidence>
<keyword evidence="2" id="KW-0238">DNA-binding</keyword>
<evidence type="ECO:0000313" key="5">
    <source>
        <dbReference type="EMBL" id="OAI14190.1"/>
    </source>
</evidence>
<evidence type="ECO:0000313" key="6">
    <source>
        <dbReference type="Proteomes" id="UP000078476"/>
    </source>
</evidence>
<dbReference type="SUPFAM" id="SSF51206">
    <property type="entry name" value="cAMP-binding domain-like"/>
    <property type="match status" value="1"/>
</dbReference>
<name>A0A177NAR4_9GAMM</name>
<comment type="caution">
    <text evidence="5">The sequence shown here is derived from an EMBL/GenBank/DDBJ whole genome shotgun (WGS) entry which is preliminary data.</text>
</comment>
<evidence type="ECO:0000256" key="3">
    <source>
        <dbReference type="ARBA" id="ARBA00023163"/>
    </source>
</evidence>
<dbReference type="InterPro" id="IPR036388">
    <property type="entry name" value="WH-like_DNA-bd_sf"/>
</dbReference>
<dbReference type="GO" id="GO:0003700">
    <property type="term" value="F:DNA-binding transcription factor activity"/>
    <property type="evidence" value="ECO:0007669"/>
    <property type="project" value="TreeGrafter"/>
</dbReference>
<dbReference type="Gene3D" id="1.10.10.10">
    <property type="entry name" value="Winged helix-like DNA-binding domain superfamily/Winged helix DNA-binding domain"/>
    <property type="match status" value="1"/>
</dbReference>
<evidence type="ECO:0000259" key="4">
    <source>
        <dbReference type="PROSITE" id="PS50042"/>
    </source>
</evidence>
<dbReference type="OrthoDB" id="9776746at2"/>
<dbReference type="Pfam" id="PF13545">
    <property type="entry name" value="HTH_Crp_2"/>
    <property type="match status" value="1"/>
</dbReference>
<keyword evidence="3" id="KW-0804">Transcription</keyword>
<feature type="domain" description="Cyclic nucleotide-binding" evidence="4">
    <location>
        <begin position="12"/>
        <end position="134"/>
    </location>
</feature>
<dbReference type="InterPro" id="IPR018490">
    <property type="entry name" value="cNMP-bd_dom_sf"/>
</dbReference>
<dbReference type="PANTHER" id="PTHR24567:SF26">
    <property type="entry name" value="REGULATORY PROTEIN YEIL"/>
    <property type="match status" value="1"/>
</dbReference>
<dbReference type="Pfam" id="PF00027">
    <property type="entry name" value="cNMP_binding"/>
    <property type="match status" value="1"/>
</dbReference>
<dbReference type="Gene3D" id="2.60.120.10">
    <property type="entry name" value="Jelly Rolls"/>
    <property type="match status" value="1"/>
</dbReference>
<dbReference type="CDD" id="cd00038">
    <property type="entry name" value="CAP_ED"/>
    <property type="match status" value="1"/>
</dbReference>
<dbReference type="GO" id="GO:0003677">
    <property type="term" value="F:DNA binding"/>
    <property type="evidence" value="ECO:0007669"/>
    <property type="project" value="UniProtKB-KW"/>
</dbReference>
<dbReference type="GO" id="GO:0005829">
    <property type="term" value="C:cytosol"/>
    <property type="evidence" value="ECO:0007669"/>
    <property type="project" value="TreeGrafter"/>
</dbReference>
<keyword evidence="1" id="KW-0805">Transcription regulation</keyword>
<protein>
    <recommendedName>
        <fullName evidence="4">Cyclic nucleotide-binding domain-containing protein</fullName>
    </recommendedName>
</protein>
<dbReference type="RefSeq" id="WP_066983592.1">
    <property type="nucleotide sequence ID" value="NZ_LUUI01000113.1"/>
</dbReference>
<dbReference type="SUPFAM" id="SSF46785">
    <property type="entry name" value="Winged helix' DNA-binding domain"/>
    <property type="match status" value="1"/>
</dbReference>
<proteinExistence type="predicted"/>
<dbReference type="InterPro" id="IPR036390">
    <property type="entry name" value="WH_DNA-bd_sf"/>
</dbReference>
<dbReference type="InterPro" id="IPR012318">
    <property type="entry name" value="HTH_CRP"/>
</dbReference>
<reference evidence="5 6" key="1">
    <citation type="submission" date="2016-03" db="EMBL/GenBank/DDBJ databases">
        <authorList>
            <person name="Ploux O."/>
        </authorList>
    </citation>
    <scope>NUCLEOTIDE SEQUENCE [LARGE SCALE GENOMIC DNA]</scope>
    <source>
        <strain evidence="5 6">R-45370</strain>
    </source>
</reference>
<sequence>MHLSLWKQHFPAFACQNDKVLKQLMDTAALVSLPAGQQVFYPGKTCENYLLLLSGSVKAQIMSADGREVLLYHVRAGDSCVLTTSCLLGDNRYPAEGFTETDVSAFAIPAAVFHRCIEQSAFFREFVFHSFSKRLADVIKRMEALSFGSVDQKLAKALLASKSQTIQKTHHELALDMGSVREVVSRHLKRFESYGWLRLSRGSIVIVDADALKRVLVTVDEH</sequence>
<evidence type="ECO:0000256" key="2">
    <source>
        <dbReference type="ARBA" id="ARBA00023125"/>
    </source>
</evidence>
<dbReference type="SMART" id="SM00419">
    <property type="entry name" value="HTH_CRP"/>
    <property type="match status" value="1"/>
</dbReference>
<dbReference type="EMBL" id="LUUI01000113">
    <property type="protein sequence ID" value="OAI14190.1"/>
    <property type="molecule type" value="Genomic_DNA"/>
</dbReference>
<dbReference type="Proteomes" id="UP000078476">
    <property type="component" value="Unassembled WGS sequence"/>
</dbReference>
<dbReference type="InterPro" id="IPR014710">
    <property type="entry name" value="RmlC-like_jellyroll"/>
</dbReference>
<dbReference type="AlphaFoldDB" id="A0A177NAR4"/>
<dbReference type="InterPro" id="IPR050397">
    <property type="entry name" value="Env_Response_Regulators"/>
</dbReference>
<organism evidence="5 6">
    <name type="scientific">Methylomonas lenta</name>
    <dbReference type="NCBI Taxonomy" id="980561"/>
    <lineage>
        <taxon>Bacteria</taxon>
        <taxon>Pseudomonadati</taxon>
        <taxon>Pseudomonadota</taxon>
        <taxon>Gammaproteobacteria</taxon>
        <taxon>Methylococcales</taxon>
        <taxon>Methylococcaceae</taxon>
        <taxon>Methylomonas</taxon>
    </lineage>
</organism>
<dbReference type="PANTHER" id="PTHR24567">
    <property type="entry name" value="CRP FAMILY TRANSCRIPTIONAL REGULATORY PROTEIN"/>
    <property type="match status" value="1"/>
</dbReference>
<accession>A0A177NAR4</accession>
<keyword evidence="6" id="KW-1185">Reference proteome</keyword>
<dbReference type="PROSITE" id="PS50042">
    <property type="entry name" value="CNMP_BINDING_3"/>
    <property type="match status" value="1"/>
</dbReference>